<sequence>MDPRKDYIARCALDAIGAGGTASAGRRWARPAAELMSSLLSCRQLEDFIESPSVALLQVSVVASGGQHDIVVSNTVGVQADCEGGMVFTKRSSEQLTAESIASSVLMTTFQSSPLQALQLMIKQLYAPLLLQDPHWASQLDATTQQTLEKLNTSLSSDVQRGGGAVSEDDVSGIISLYDECQHWRILSSGGMSHGADVRRRAETFWQTLSPVADRLRSFGQLPIGELSELLDSLHDILDTLYHAGFKEARMVHFFRLIGGAIDGYVQKMLGSLDLWRDSYRKVSKSIRDAQDMCASWTLTTAKLTTQYWGSSWKSGPFTDEVLARLQARLSEVLAFRSVHHQLLGLLSPQEVKERQVEQVFTPFDGVNPMHHSQFTQPAWAAATAQFEAAMRPIEQLVARTISSRFASSGLKAHALLREYLRYKELIRRPIVFAELAPGREMLLGQLEQQLEVLREDFESRTGSTNRSKQSIGRNLPEVVTQIILAQQLQEKATEMLTAADTLLHDLQGMSRFRAKTKELHQYLSDYKEQLFSDWVESVEKGLQDEKSGLAMQLSGRLMEVNKEGDLSLQVNYSDRLVRFLREVRQLSALGFKMPQAVQWNADMAHKFYRHGVVLKQVANFYNTIGTQIVRSQKPLLLDYALKFEKLATNPSAKSTSDKGSNGKMITWSDPNQLEVYVQELHQAAEQLTQENRKLRQVHFSIGEQVCLLMDVSLLKQQSRWKERVDDIREKIDKLQDNYSGMKGWRVHWDMQLFKALEHQYQVGLEGLHLELPQKTCDLEYKNRTVQLKPPLEQLRALFYRDIKKFIGIPTSFKGIGYYEEGQKKHKVLKIFRDMPDRNVASLHVVYNKACDLFSKLEALIARYRPYMQIGMHLGSIDDLIEEKFSESAQFDASFKALKARRKEAEKLPSYERVDCITVSLAPFKAALDAQLQHLSDALLIGMRRVASAQSKDISQFIQESLEALSKRPQSMEEIGEAKHSCQRIMGEKEKIRAKFRKLEELNKMIKGVNKQSAVDLAQLTSRWDELDENCEAFNDRVEDQMQHLRGKMGERISDLQLRLEKFSSRWFELKPKKLDTGKPAEMQQVIVSVKDWEGQFVELEGNVEHLLRDCGYFSIAVPSFAGLEDLRADIKAYVSSCSFFEEYTTELRKLAEEDWISFRQRLWVFDDFVTAWLEKSAQCPPGAVAEHLRSELARFREMAPVLRHVRGDVFQPEHWRSLLNKLKLEKMSIDKLCLSHFLESSKALVDHAEEFKVLAARAVGEVAIREAIQEVNVWSQETSFTLTEHDENGRQTPLIKDWKDLTTSVSDLQSLLSSLKDSPFFGAFADTVTQYESKLTLLDSVLAQLNPIQRKWVYLEPIFGRGAMPHEQGRFKRVDEEFRSIMLGIGENPLVFSLLRVPQLSETLSAILDQLERCQKALSDFLEDKRQRFPRFYFIGDDDLLEILGQAKNPTVIQSHLKKLFAGIHKVQFSENNSSITAMCSLDGEVVPLQKAVPVTDSVESWLQLLNTMMRSTLTAATNHVLESGKLDIGDTPSQVLCLAEIVSFTRDAEAALQSGRQGVSVLKAELMRRLQEYTSYGTEDKLLQLKVKALVLDLIHNMDVCDQLNDAHTTNVNDWQWRKQLRYYADKGAVVMRMVASQFDYTYEYQGNTPKLVHTPLTDKCYLTLTQAMFMGYGGNPYGPAGTGKTESVKALGAAFGRQVLVFNCDEGIDSKSMCRIFIGLVKCGAWGCFDEFNRLLPDQLSEISQQIQIIQAAIKGRQPSVDLLGTTTQVDFNAGIFITMNPAGKGYGGRSKLPDNLKALFRAVAMSKPDNELIAEVMMYSEGFTHAKALAAKLVAVFQLSKQLLSPQQHYDWGLRALKTILRVGGQIMADEKRKLQPGESTTLELEEQVLIRSLRINTLSKLTHGDTGAFNALIGDVFPGAKVSDVAYDELEAAVKAVLTEEKLEELPLQLKKIMQFYEATMQRMGVVVVGPSGCGKSTIWRVLQKALQKLGQKIPTYVMNPKSMPREQLLGHMDMDTREWFDGVLTAAARKVVREPMEVKSWIICDGDIDPEWVESLNSVLDDNRLLTMPSGERIQFNYNVNFIFETHDLKFASPATVSRMGMIFLDQESSDIKCIVSCWIRRQPEPLQMKLQQWLDDYFFKALDWVLELDAAVVQTTTAGVVNNALSHLVGVSTKAEFVAAAVHGFGSNMILEKRAELAKLLYSWAKEYPADHRRPLDGYYDKKSGEMKLFQLDDSQLASFEDLMSDEGPMVRTAAVQRDEMMLMPWMTSMEPFILVGPEGCGKNMLLTKLFNAQRSTQVAVVHCSAQTLASHVIHKLSSVCQMSQTQSGRILRPKDAARVVLYLKDINLPKPDKYDTAELVAFLQQLVTYQGFYDKNLDFVGLQNVHVVASMNPSTTVGRYALTTRFTANVRIACVSYPEKEALNSIYSSLLHVVLAKKCAGSAQWDGAAPAKKLAACMIEVFEQVRRKLSVDEQRHYLFTPRDLTQWTKGLLRYELKESAQLLLDMWAFEGARQFRDRLVSVRDAGRFDAMIANALRSHFDYVSESEGKMVFSTLIGGATDRVAASPTQSLTLRRAPITDLEKIVRQGLLMYEREVKELNLVVFPEVLHNIVHIERVLSQPGGHLLLVGSSGVGRRSLLSLVSYMHGVEVFTPNMTRDYSLKTFRAELKQLLPKAGVQGIPCVLLLEDHQLRDEALIECVNSLLSAGELPGLFEQQELDTLLAPLKEEMGNAGFKHRTIFDFFVSRVQTYLHVVLSMDPNNSTFATRCESNPALFTRCKMLWMSAWETDSMERIARATLEKVPSDMLPEKQRAPLTKQMVLLHQKIQARGSEDAAPRKYVSFVNMWQKVFVAARQKLSKRVEHLRGGLDKLVEAGAEVDKLSKKAVEQRALLTTKQQEADKAMEQIQKSMERAVERRTEVEVLQKKLGKEEIEMNERKAQVEEELSHIQPVLEAARQAVGSIKSDNLNEIRMLKMPPEPIRDVMEGVLRVMGNFDTSWISMKRFLGNRSVLTEILNFDSRKITPEIRKSVRELLQSKGQSFEHAVIYRVSVAAAPLAAWVKANMEYSTVLEKVSPLEARNAELQLELDSSQERLDKCKNALDLLDKKVVDLKNDFAKRTAEAESLKVSLQKAEEVLGAAQELLEKLSGERSRWDITMKDLMGASSALPAHSLLSAAFVAYLADEQEKVRAEMLKEWVEQVSSAGLLATTDAGGQAVAGGASFSLLHFLSSEGELLRWKGQGLPTDKLSSENAIVILKSDLTPLIIDPSSQATQWLKTNLQADGGSIEVLVPHDPRFATSLELGVRFGKTIVVQEVDKIEPMLVPLLRRDLLRQGPRWVVQVGDKQIDYNEGFRLFLTTRNPQPDLPADVASLVSVVNFSVTAAGLEEQLLGVTIKHEQPELESKKSTLLAAQDQLKIELEEMEQRLLTELAESEGNILENKKLIDSLNELKASANKINSKLEESSQLQASLDSQRNVFRPIAEVGSALFFTLLDLLRINPMYKYSLPMFLELFDKALNAKELGHAPPEERTRALGPLLQQLVFGSVSRSLFKRDRLTYGMHLIHMLHPQLFGENEWAVFTGQTINLLGASGGMGSSTLPSWAHADRGPAFNALAQALPLLVQLPFSDAQWVQWSQSERCELEFPSSLPSTFTPFQRILLLQALRPDRLIPALINFVTKTLHVTSLSPSSSSLQQIFEQDSSAFRPILMITTAGADPTQELEDYASRVMPNKYKQLAMGGQQTFTALTLVREAAKAGTWLCLKNLHLVVHWVPELEKELSSLAPNPNFRLWLTTEQHPSFPTIILQQSLKVTFEAPPGIQKNLQRTYESLMYREFVERGSPARAQLLFVLSWFHAVLQERRTYIPQGWTKFYEFSPADLRSAADICDSAVGSTQGHPDWVTIHGLLGSAIYGGRVDNVQDERLLNTYLQQYFSSSMVSPNARGARQLAPGVSLPSSSQHSDYLQVISMLQTQDTPSLFGLPANADRAVQQRDVAHVQVNLKALSVEADVAGKFDRERWATQLTPLLTLWQKAGANCEQFRGLAIPPPEPNATPVETIVVMELRKAKLLLRTVDDSLGAIGRVVRGTELLGTLTKEEGTTLANGGIPSSWSAVWEGPDEPEKWMRQAVVRIAALQEWQSRLHSGQLLRSPLNLGELLNPSFFLTALRQQTARNARTPMDSLRLVCAIESGMLSSAALTFQVQGLLIQGASCAPPQGLSPINSDAPIFAVMPPLHLAWVPSAQPELYPSERSAMLPLYLDQEREIELAQLRLPCSGTEMQWVQAGAALFLTSH</sequence>
<evidence type="ECO:0000256" key="18">
    <source>
        <dbReference type="ARBA" id="ARBA00023902"/>
    </source>
</evidence>
<feature type="domain" description="AAA+ ATPase" evidence="20">
    <location>
        <begin position="1967"/>
        <end position="2114"/>
    </location>
</feature>
<name>A0AB34IUW1_PRYPA</name>
<feature type="coiled-coil region" evidence="19">
    <location>
        <begin position="2900"/>
        <end position="2948"/>
    </location>
</feature>
<evidence type="ECO:0000256" key="3">
    <source>
        <dbReference type="ARBA" id="ARBA00008887"/>
    </source>
</evidence>
<dbReference type="GO" id="GO:0005524">
    <property type="term" value="F:ATP binding"/>
    <property type="evidence" value="ECO:0007669"/>
    <property type="project" value="UniProtKB-KW"/>
</dbReference>
<dbReference type="Pfam" id="PF08393">
    <property type="entry name" value="DHC_N2"/>
    <property type="match status" value="1"/>
</dbReference>
<keyword evidence="22" id="KW-1185">Reference proteome</keyword>
<dbReference type="Pfam" id="PF12775">
    <property type="entry name" value="AAA_7"/>
    <property type="match status" value="1"/>
</dbReference>
<dbReference type="Gene3D" id="1.20.140.100">
    <property type="entry name" value="Dynein heavy chain, N-terminal domain 2"/>
    <property type="match status" value="1"/>
</dbReference>
<keyword evidence="13" id="KW-0969">Cilium</keyword>
<dbReference type="InterPro" id="IPR035706">
    <property type="entry name" value="AAA_9"/>
</dbReference>
<dbReference type="Pfam" id="PF18199">
    <property type="entry name" value="Dynein_C"/>
    <property type="match status" value="1"/>
</dbReference>
<evidence type="ECO:0000313" key="21">
    <source>
        <dbReference type="EMBL" id="KAL1507715.1"/>
    </source>
</evidence>
<keyword evidence="8" id="KW-0547">Nucleotide-binding</keyword>
<dbReference type="InterPro" id="IPR041228">
    <property type="entry name" value="Dynein_C"/>
</dbReference>
<dbReference type="InterPro" id="IPR054354">
    <property type="entry name" value="DYNC2H1-like_lid"/>
</dbReference>
<dbReference type="Gene3D" id="1.10.8.710">
    <property type="match status" value="1"/>
</dbReference>
<dbReference type="GO" id="GO:0008104">
    <property type="term" value="P:intracellular protein localization"/>
    <property type="evidence" value="ECO:0007669"/>
    <property type="project" value="UniProtKB-ARBA"/>
</dbReference>
<dbReference type="SUPFAM" id="SSF52540">
    <property type="entry name" value="P-loop containing nucleoside triphosphate hydrolases"/>
    <property type="match status" value="4"/>
</dbReference>
<evidence type="ECO:0000256" key="12">
    <source>
        <dbReference type="ARBA" id="ARBA00023054"/>
    </source>
</evidence>
<dbReference type="Gene3D" id="3.20.180.20">
    <property type="entry name" value="Dynein heavy chain, N-terminal domain 2"/>
    <property type="match status" value="1"/>
</dbReference>
<dbReference type="Gene3D" id="1.20.1270.280">
    <property type="match status" value="1"/>
</dbReference>
<dbReference type="InterPro" id="IPR027417">
    <property type="entry name" value="P-loop_NTPase"/>
</dbReference>
<accession>A0AB34IUW1</accession>
<evidence type="ECO:0000256" key="10">
    <source>
        <dbReference type="ARBA" id="ARBA00022840"/>
    </source>
</evidence>
<dbReference type="FunFam" id="1.20.920.20:FF:000002">
    <property type="entry name" value="Cytoplasmic dynein 1 heavy chain"/>
    <property type="match status" value="1"/>
</dbReference>
<gene>
    <name evidence="21" type="ORF">AB1Y20_007328</name>
</gene>
<dbReference type="GO" id="GO:0005930">
    <property type="term" value="C:axoneme"/>
    <property type="evidence" value="ECO:0007669"/>
    <property type="project" value="UniProtKB-SubCell"/>
</dbReference>
<dbReference type="FunFam" id="3.40.50.300:FF:000598">
    <property type="entry name" value="Dynein cytoplasmic 2 heavy chain 1"/>
    <property type="match status" value="1"/>
</dbReference>
<dbReference type="Pfam" id="PF12777">
    <property type="entry name" value="MT"/>
    <property type="match status" value="1"/>
</dbReference>
<dbReference type="InterPro" id="IPR042228">
    <property type="entry name" value="Dynein_linker_3"/>
</dbReference>
<dbReference type="PANTHER" id="PTHR45703">
    <property type="entry name" value="DYNEIN HEAVY CHAIN"/>
    <property type="match status" value="1"/>
</dbReference>
<dbReference type="FunFam" id="3.20.180.20:FF:000002">
    <property type="entry name" value="Cytoplasmic dynein heavy chain 1"/>
    <property type="match status" value="1"/>
</dbReference>
<dbReference type="InterPro" id="IPR049400">
    <property type="entry name" value="DYNC2H1_AAA_dom"/>
</dbReference>
<evidence type="ECO:0000256" key="9">
    <source>
        <dbReference type="ARBA" id="ARBA00022794"/>
    </source>
</evidence>
<keyword evidence="10" id="KW-0067">ATP-binding</keyword>
<protein>
    <recommendedName>
        <fullName evidence="18">Cytoplasmic dynein 2 heavy chain 1</fullName>
    </recommendedName>
</protein>
<dbReference type="GO" id="GO:0045505">
    <property type="term" value="F:dynein intermediate chain binding"/>
    <property type="evidence" value="ECO:0007669"/>
    <property type="project" value="InterPro"/>
</dbReference>
<keyword evidence="5" id="KW-1003">Cell membrane</keyword>
<evidence type="ECO:0000256" key="7">
    <source>
        <dbReference type="ARBA" id="ARBA00022701"/>
    </source>
</evidence>
<dbReference type="Pfam" id="PF22597">
    <property type="entry name" value="DYN_lid"/>
    <property type="match status" value="1"/>
</dbReference>
<keyword evidence="17" id="KW-0966">Cell projection</keyword>
<dbReference type="InterPro" id="IPR004273">
    <property type="entry name" value="Dynein_heavy_D6_P-loop"/>
</dbReference>
<keyword evidence="11" id="KW-0243">Dynein</keyword>
<evidence type="ECO:0000256" key="13">
    <source>
        <dbReference type="ARBA" id="ARBA00023069"/>
    </source>
</evidence>
<evidence type="ECO:0000256" key="8">
    <source>
        <dbReference type="ARBA" id="ARBA00022741"/>
    </source>
</evidence>
<dbReference type="InterPro" id="IPR043157">
    <property type="entry name" value="Dynein_AAA1S"/>
</dbReference>
<dbReference type="GO" id="GO:0051959">
    <property type="term" value="F:dynein light intermediate chain binding"/>
    <property type="evidence" value="ECO:0007669"/>
    <property type="project" value="InterPro"/>
</dbReference>
<dbReference type="Pfam" id="PF21264">
    <property type="entry name" value="DYNC2H1_AAA_dom"/>
    <property type="match status" value="1"/>
</dbReference>
<dbReference type="Gene3D" id="1.10.8.1220">
    <property type="match status" value="1"/>
</dbReference>
<dbReference type="FunFam" id="3.40.50.300:FF:000071">
    <property type="entry name" value="Cytoplasmic dynein heavy chain 1"/>
    <property type="match status" value="1"/>
</dbReference>
<comment type="subcellular location">
    <subcellularLocation>
        <location evidence="2">Cell projection</location>
        <location evidence="2">Cilium membrane</location>
        <topology evidence="2">Peripheral membrane protein</topology>
        <orientation evidence="2">Cytoplasmic side</orientation>
    </subcellularLocation>
    <subcellularLocation>
        <location evidence="1">Cytoplasm</location>
        <location evidence="1">Cytoskeleton</location>
        <location evidence="1">Cilium axoneme</location>
    </subcellularLocation>
</comment>
<dbReference type="Gene3D" id="1.20.58.1120">
    <property type="match status" value="1"/>
</dbReference>
<dbReference type="Pfam" id="PF18198">
    <property type="entry name" value="AAA_lid_11"/>
    <property type="match status" value="1"/>
</dbReference>
<evidence type="ECO:0000313" key="22">
    <source>
        <dbReference type="Proteomes" id="UP001515480"/>
    </source>
</evidence>
<dbReference type="InterPro" id="IPR013594">
    <property type="entry name" value="Dynein_heavy_tail"/>
</dbReference>
<dbReference type="InterPro" id="IPR042222">
    <property type="entry name" value="Dynein_2_N"/>
</dbReference>
<evidence type="ECO:0000256" key="5">
    <source>
        <dbReference type="ARBA" id="ARBA00022475"/>
    </source>
</evidence>
<feature type="coiled-coil region" evidence="19">
    <location>
        <begin position="3081"/>
        <end position="3157"/>
    </location>
</feature>
<reference evidence="21 22" key="1">
    <citation type="journal article" date="2024" name="Science">
        <title>Giant polyketide synthase enzymes in the biosynthesis of giant marine polyether toxins.</title>
        <authorList>
            <person name="Fallon T.R."/>
            <person name="Shende V.V."/>
            <person name="Wierzbicki I.H."/>
            <person name="Pendleton A.L."/>
            <person name="Watervoot N.F."/>
            <person name="Auber R.P."/>
            <person name="Gonzalez D.J."/>
            <person name="Wisecaver J.H."/>
            <person name="Moore B.S."/>
        </authorList>
    </citation>
    <scope>NUCLEOTIDE SEQUENCE [LARGE SCALE GENOMIC DNA]</scope>
    <source>
        <strain evidence="21 22">12B1</strain>
    </source>
</reference>
<dbReference type="FunFam" id="3.40.50.300:FF:001685">
    <property type="entry name" value="Dynein heavy chain, putative"/>
    <property type="match status" value="1"/>
</dbReference>
<keyword evidence="9" id="KW-0970">Cilium biogenesis/degradation</keyword>
<dbReference type="InterPro" id="IPR024317">
    <property type="entry name" value="Dynein_heavy_chain_D4_dom"/>
</dbReference>
<keyword evidence="12 19" id="KW-0175">Coiled coil</keyword>
<dbReference type="InterPro" id="IPR013602">
    <property type="entry name" value="Dynein_heavy_linker"/>
</dbReference>
<evidence type="ECO:0000256" key="17">
    <source>
        <dbReference type="ARBA" id="ARBA00023273"/>
    </source>
</evidence>
<keyword evidence="16" id="KW-0206">Cytoskeleton</keyword>
<dbReference type="FunFam" id="3.40.50.300:FF:000706">
    <property type="entry name" value="Cytoplasmic dynein 2 heavy chain 1"/>
    <property type="match status" value="1"/>
</dbReference>
<evidence type="ECO:0000256" key="19">
    <source>
        <dbReference type="SAM" id="Coils"/>
    </source>
</evidence>
<dbReference type="Gene3D" id="6.10.140.1060">
    <property type="match status" value="1"/>
</dbReference>
<dbReference type="InterPro" id="IPR043160">
    <property type="entry name" value="Dynein_C_barrel"/>
</dbReference>
<dbReference type="Gene3D" id="1.20.920.20">
    <property type="match status" value="1"/>
</dbReference>
<evidence type="ECO:0000256" key="15">
    <source>
        <dbReference type="ARBA" id="ARBA00023175"/>
    </source>
</evidence>
<dbReference type="InterPro" id="IPR042219">
    <property type="entry name" value="AAA_lid_11_sf"/>
</dbReference>
<dbReference type="Pfam" id="PF12774">
    <property type="entry name" value="AAA_6"/>
    <property type="match status" value="1"/>
</dbReference>
<dbReference type="InterPro" id="IPR024743">
    <property type="entry name" value="Dynein_HC_stalk"/>
</dbReference>
<dbReference type="Pfam" id="PF03028">
    <property type="entry name" value="Dynein_heavy"/>
    <property type="match status" value="1"/>
</dbReference>
<dbReference type="Pfam" id="PF08385">
    <property type="entry name" value="DHC_N1"/>
    <property type="match status" value="1"/>
</dbReference>
<dbReference type="GO" id="GO:0060170">
    <property type="term" value="C:ciliary membrane"/>
    <property type="evidence" value="ECO:0007669"/>
    <property type="project" value="UniProtKB-SubCell"/>
</dbReference>
<keyword evidence="15" id="KW-0505">Motor protein</keyword>
<evidence type="ECO:0000256" key="4">
    <source>
        <dbReference type="ARBA" id="ARBA00022473"/>
    </source>
</evidence>
<dbReference type="GO" id="GO:0008569">
    <property type="term" value="F:minus-end-directed microtubule motor activity"/>
    <property type="evidence" value="ECO:0007669"/>
    <property type="project" value="InterPro"/>
</dbReference>
<dbReference type="FunFam" id="3.40.50.300:FF:001810">
    <property type="entry name" value="Cytoplasmic dynein 2 heavy chain 1"/>
    <property type="match status" value="1"/>
</dbReference>
<dbReference type="Pfam" id="PF12781">
    <property type="entry name" value="AAA_9"/>
    <property type="match status" value="1"/>
</dbReference>
<dbReference type="Gene3D" id="1.20.920.30">
    <property type="match status" value="1"/>
</dbReference>
<dbReference type="InterPro" id="IPR003593">
    <property type="entry name" value="AAA+_ATPase"/>
</dbReference>
<keyword evidence="6" id="KW-0963">Cytoplasm</keyword>
<keyword evidence="4" id="KW-0217">Developmental protein</keyword>
<evidence type="ECO:0000256" key="16">
    <source>
        <dbReference type="ARBA" id="ARBA00023212"/>
    </source>
</evidence>
<evidence type="ECO:0000256" key="14">
    <source>
        <dbReference type="ARBA" id="ARBA00023136"/>
    </source>
</evidence>
<keyword evidence="7" id="KW-0493">Microtubule</keyword>
<dbReference type="FunFam" id="1.10.8.710:FF:000001">
    <property type="entry name" value="Dynein axonemal heavy chain 2"/>
    <property type="match status" value="1"/>
</dbReference>
<evidence type="ECO:0000256" key="6">
    <source>
        <dbReference type="ARBA" id="ARBA00022490"/>
    </source>
</evidence>
<dbReference type="PANTHER" id="PTHR45703:SF22">
    <property type="entry name" value="DYNEIN CYTOPLASMIC 2 HEAVY CHAIN 1"/>
    <property type="match status" value="1"/>
</dbReference>
<dbReference type="InterPro" id="IPR041658">
    <property type="entry name" value="AAA_lid_11"/>
</dbReference>
<evidence type="ECO:0000256" key="2">
    <source>
        <dbReference type="ARBA" id="ARBA00004522"/>
    </source>
</evidence>
<evidence type="ECO:0000256" key="1">
    <source>
        <dbReference type="ARBA" id="ARBA00004430"/>
    </source>
</evidence>
<dbReference type="Gene3D" id="3.10.490.20">
    <property type="match status" value="1"/>
</dbReference>
<dbReference type="Pfam" id="PF12780">
    <property type="entry name" value="AAA_8"/>
    <property type="match status" value="1"/>
</dbReference>
<dbReference type="Gene3D" id="3.40.50.300">
    <property type="entry name" value="P-loop containing nucleotide triphosphate hydrolases"/>
    <property type="match status" value="5"/>
</dbReference>
<dbReference type="EMBL" id="JBGBPQ010000017">
    <property type="protein sequence ID" value="KAL1507715.1"/>
    <property type="molecule type" value="Genomic_DNA"/>
</dbReference>
<organism evidence="21 22">
    <name type="scientific">Prymnesium parvum</name>
    <name type="common">Toxic golden alga</name>
    <dbReference type="NCBI Taxonomy" id="97485"/>
    <lineage>
        <taxon>Eukaryota</taxon>
        <taxon>Haptista</taxon>
        <taxon>Haptophyta</taxon>
        <taxon>Prymnesiophyceae</taxon>
        <taxon>Prymnesiales</taxon>
        <taxon>Prymnesiaceae</taxon>
        <taxon>Prymnesium</taxon>
    </lineage>
</organism>
<dbReference type="GO" id="GO:0030286">
    <property type="term" value="C:dynein complex"/>
    <property type="evidence" value="ECO:0007669"/>
    <property type="project" value="UniProtKB-KW"/>
</dbReference>
<evidence type="ECO:0000256" key="11">
    <source>
        <dbReference type="ARBA" id="ARBA00023017"/>
    </source>
</evidence>
<dbReference type="InterPro" id="IPR026983">
    <property type="entry name" value="DHC"/>
</dbReference>
<feature type="coiled-coil region" evidence="19">
    <location>
        <begin position="674"/>
        <end position="738"/>
    </location>
</feature>
<dbReference type="GO" id="GO:0007018">
    <property type="term" value="P:microtubule-based movement"/>
    <property type="evidence" value="ECO:0007669"/>
    <property type="project" value="InterPro"/>
</dbReference>
<dbReference type="InterPro" id="IPR035699">
    <property type="entry name" value="AAA_6"/>
</dbReference>
<feature type="coiled-coil region" evidence="19">
    <location>
        <begin position="3413"/>
        <end position="3475"/>
    </location>
</feature>
<dbReference type="FunFam" id="1.10.8.720:FF:000003">
    <property type="entry name" value="Cytoplasmic dynein heavy chain 2"/>
    <property type="match status" value="1"/>
</dbReference>
<dbReference type="Gene3D" id="1.10.8.720">
    <property type="entry name" value="Region D6 of dynein motor"/>
    <property type="match status" value="1"/>
</dbReference>
<dbReference type="GO" id="GO:0060271">
    <property type="term" value="P:cilium assembly"/>
    <property type="evidence" value="ECO:0007669"/>
    <property type="project" value="UniProtKB-ARBA"/>
</dbReference>
<evidence type="ECO:0000259" key="20">
    <source>
        <dbReference type="SMART" id="SM00382"/>
    </source>
</evidence>
<comment type="similarity">
    <text evidence="3">Belongs to the dynein heavy chain family.</text>
</comment>
<proteinExistence type="inferred from homology"/>
<comment type="caution">
    <text evidence="21">The sequence shown here is derived from an EMBL/GenBank/DDBJ whole genome shotgun (WGS) entry which is preliminary data.</text>
</comment>
<dbReference type="Proteomes" id="UP001515480">
    <property type="component" value="Unassembled WGS sequence"/>
</dbReference>
<feature type="domain" description="AAA+ ATPase" evidence="20">
    <location>
        <begin position="1676"/>
        <end position="1813"/>
    </location>
</feature>
<dbReference type="GO" id="GO:0005874">
    <property type="term" value="C:microtubule"/>
    <property type="evidence" value="ECO:0007669"/>
    <property type="project" value="UniProtKB-KW"/>
</dbReference>
<keyword evidence="14" id="KW-0472">Membrane</keyword>
<feature type="coiled-coil region" evidence="19">
    <location>
        <begin position="982"/>
        <end position="1037"/>
    </location>
</feature>
<feature type="domain" description="AAA+ ATPase" evidence="20">
    <location>
        <begin position="2276"/>
        <end position="2430"/>
    </location>
</feature>
<dbReference type="SMART" id="SM00382">
    <property type="entry name" value="AAA"/>
    <property type="match status" value="3"/>
</dbReference>